<dbReference type="PANTHER" id="PTHR45008">
    <property type="entry name" value="PTS SYSTEM GLUCOSE-SPECIFIC EIIA COMPONENT"/>
    <property type="match status" value="1"/>
</dbReference>
<dbReference type="EMBL" id="CP033004">
    <property type="protein sequence ID" value="QCI23101.1"/>
    <property type="molecule type" value="Genomic_DNA"/>
</dbReference>
<dbReference type="PANTHER" id="PTHR45008:SF1">
    <property type="entry name" value="PTS SYSTEM GLUCOSE-SPECIFIC EIIA COMPONENT"/>
    <property type="match status" value="1"/>
</dbReference>
<dbReference type="GO" id="GO:0005737">
    <property type="term" value="C:cytoplasm"/>
    <property type="evidence" value="ECO:0007669"/>
    <property type="project" value="UniProtKB-SubCell"/>
</dbReference>
<evidence type="ECO:0000256" key="3">
    <source>
        <dbReference type="ARBA" id="ARBA00022448"/>
    </source>
</evidence>
<sequence>MSLISNFFNKKNIISKNKIDVFAPLSGEIVHLEDVPDIVFSKKVVGDGVAISPNSNIILSPIDGTIGKIFNTLHAFSIKSKKYNVELFVHFGIDTVNLKGIGFTNIAQENQIVKIGDPIIKVNLSLLKNTAKSILTPVVISNMENFKEIRKRSGQVVAGKSIIFSINR</sequence>
<evidence type="ECO:0000256" key="15">
    <source>
        <dbReference type="ARBA" id="ARBA00042873"/>
    </source>
</evidence>
<evidence type="ECO:0000313" key="18">
    <source>
        <dbReference type="Proteomes" id="UP000298566"/>
    </source>
</evidence>
<keyword evidence="6" id="KW-0808">Transferase</keyword>
<evidence type="ECO:0000256" key="12">
    <source>
        <dbReference type="ARBA" id="ARBA00039163"/>
    </source>
</evidence>
<keyword evidence="7" id="KW-0598">Phosphotransferase system</keyword>
<evidence type="ECO:0000259" key="16">
    <source>
        <dbReference type="PROSITE" id="PS51093"/>
    </source>
</evidence>
<dbReference type="NCBIfam" id="NF006962">
    <property type="entry name" value="PRK09439.1"/>
    <property type="match status" value="1"/>
</dbReference>
<keyword evidence="3" id="KW-0813">Transport</keyword>
<name>A0A4D6Y9Z7_BUCMH</name>
<evidence type="ECO:0000256" key="5">
    <source>
        <dbReference type="ARBA" id="ARBA00022597"/>
    </source>
</evidence>
<evidence type="ECO:0000256" key="4">
    <source>
        <dbReference type="ARBA" id="ARBA00022553"/>
    </source>
</evidence>
<dbReference type="Proteomes" id="UP000298566">
    <property type="component" value="Chromosome"/>
</dbReference>
<evidence type="ECO:0000256" key="11">
    <source>
        <dbReference type="ARBA" id="ARBA00037252"/>
    </source>
</evidence>
<dbReference type="InterPro" id="IPR011055">
    <property type="entry name" value="Dup_hybrid_motif"/>
</dbReference>
<dbReference type="AlphaFoldDB" id="A0A4D6Y9Z7"/>
<keyword evidence="10" id="KW-0862">Zinc</keyword>
<dbReference type="RefSeq" id="WP_158336277.1">
    <property type="nucleotide sequence ID" value="NZ_CP033004.1"/>
</dbReference>
<comment type="function">
    <text evidence="11">The phosphoenolpyruvate-dependent sugar phosphotransferase system (sugar PTS), a major carbohydrate active transport system, catalyzes the phosphorylation of incoming sugar substrates concomitantly with their translocation across the cell membrane. The enzyme II complex composed of PtsG and Crr is involved in glucose transport.</text>
</comment>
<proteinExistence type="predicted"/>
<keyword evidence="5 17" id="KW-0762">Sugar transport</keyword>
<organism evidence="17 18">
    <name type="scientific">Buchnera aphidicola subsp. Melaphis rhois</name>
    <dbReference type="NCBI Taxonomy" id="118103"/>
    <lineage>
        <taxon>Bacteria</taxon>
        <taxon>Pseudomonadati</taxon>
        <taxon>Pseudomonadota</taxon>
        <taxon>Gammaproteobacteria</taxon>
        <taxon>Enterobacterales</taxon>
        <taxon>Erwiniaceae</taxon>
        <taxon>Buchnera</taxon>
    </lineage>
</organism>
<evidence type="ECO:0000256" key="6">
    <source>
        <dbReference type="ARBA" id="ARBA00022679"/>
    </source>
</evidence>
<accession>A0A4D6Y9Z7</accession>
<dbReference type="GO" id="GO:0046872">
    <property type="term" value="F:metal ion binding"/>
    <property type="evidence" value="ECO:0007669"/>
    <property type="project" value="UniProtKB-KW"/>
</dbReference>
<keyword evidence="9" id="KW-0418">Kinase</keyword>
<dbReference type="GO" id="GO:0009401">
    <property type="term" value="P:phosphoenolpyruvate-dependent sugar phosphotransferase system"/>
    <property type="evidence" value="ECO:0007669"/>
    <property type="project" value="UniProtKB-KW"/>
</dbReference>
<evidence type="ECO:0000256" key="7">
    <source>
        <dbReference type="ARBA" id="ARBA00022683"/>
    </source>
</evidence>
<dbReference type="InterPro" id="IPR050890">
    <property type="entry name" value="PTS_EIIA_component"/>
</dbReference>
<dbReference type="FunFam" id="2.70.70.10:FF:000001">
    <property type="entry name" value="PTS system glucose-specific IIA component"/>
    <property type="match status" value="1"/>
</dbReference>
<evidence type="ECO:0000256" key="14">
    <source>
        <dbReference type="ARBA" id="ARBA00042526"/>
    </source>
</evidence>
<evidence type="ECO:0000256" key="9">
    <source>
        <dbReference type="ARBA" id="ARBA00022777"/>
    </source>
</evidence>
<evidence type="ECO:0000256" key="8">
    <source>
        <dbReference type="ARBA" id="ARBA00022723"/>
    </source>
</evidence>
<dbReference type="PROSITE" id="PS51093">
    <property type="entry name" value="PTS_EIIA_TYPE_1"/>
    <property type="match status" value="1"/>
</dbReference>
<protein>
    <recommendedName>
        <fullName evidence="12">PTS system glucose-specific EIIA component</fullName>
    </recommendedName>
    <alternativeName>
        <fullName evidence="15">EIIA-Glc</fullName>
    </alternativeName>
    <alternativeName>
        <fullName evidence="14">EIII-Glc</fullName>
    </alternativeName>
    <alternativeName>
        <fullName evidence="13">Glucose-specific phosphotransferase enzyme IIA component</fullName>
    </alternativeName>
</protein>
<dbReference type="SUPFAM" id="SSF51261">
    <property type="entry name" value="Duplicated hybrid motif"/>
    <property type="match status" value="1"/>
</dbReference>
<evidence type="ECO:0000256" key="13">
    <source>
        <dbReference type="ARBA" id="ARBA00042296"/>
    </source>
</evidence>
<evidence type="ECO:0000256" key="1">
    <source>
        <dbReference type="ARBA" id="ARBA00001947"/>
    </source>
</evidence>
<comment type="subcellular location">
    <subcellularLocation>
        <location evidence="2">Cytoplasm</location>
    </subcellularLocation>
</comment>
<evidence type="ECO:0000256" key="10">
    <source>
        <dbReference type="ARBA" id="ARBA00022833"/>
    </source>
</evidence>
<dbReference type="NCBIfam" id="TIGR00830">
    <property type="entry name" value="PTBA"/>
    <property type="match status" value="1"/>
</dbReference>
<dbReference type="OrthoDB" id="7571469at2"/>
<dbReference type="InterPro" id="IPR001127">
    <property type="entry name" value="PTS_EIIA_1_perm"/>
</dbReference>
<gene>
    <name evidence="17" type="ORF">D9V73_00285</name>
</gene>
<feature type="domain" description="PTS EIIA type-1" evidence="16">
    <location>
        <begin position="37"/>
        <end position="142"/>
    </location>
</feature>
<keyword evidence="4" id="KW-0597">Phosphoprotein</keyword>
<dbReference type="GO" id="GO:0016301">
    <property type="term" value="F:kinase activity"/>
    <property type="evidence" value="ECO:0007669"/>
    <property type="project" value="UniProtKB-KW"/>
</dbReference>
<dbReference type="Pfam" id="PF00358">
    <property type="entry name" value="PTS_EIIA_1"/>
    <property type="match status" value="1"/>
</dbReference>
<reference evidence="17 18" key="1">
    <citation type="submission" date="2018-10" db="EMBL/GenBank/DDBJ databases">
        <title>Comparative functional genomics of the obligate endosymbiont Buchnera aphidicola.</title>
        <authorList>
            <person name="Chong R.A."/>
        </authorList>
    </citation>
    <scope>NUCLEOTIDE SEQUENCE [LARGE SCALE GENOMIC DNA]</scope>
    <source>
        <strain evidence="17 18">Mrh</strain>
    </source>
</reference>
<dbReference type="Gene3D" id="2.70.70.10">
    <property type="entry name" value="Glucose Permease (Domain IIA)"/>
    <property type="match status" value="1"/>
</dbReference>
<evidence type="ECO:0000313" key="17">
    <source>
        <dbReference type="EMBL" id="QCI23101.1"/>
    </source>
</evidence>
<evidence type="ECO:0000256" key="2">
    <source>
        <dbReference type="ARBA" id="ARBA00004496"/>
    </source>
</evidence>
<keyword evidence="8" id="KW-0479">Metal-binding</keyword>
<comment type="cofactor">
    <cofactor evidence="1">
        <name>Zn(2+)</name>
        <dbReference type="ChEBI" id="CHEBI:29105"/>
    </cofactor>
</comment>